<evidence type="ECO:0000313" key="2">
    <source>
        <dbReference type="Proteomes" id="UP000579523"/>
    </source>
</evidence>
<reference evidence="1 2" key="1">
    <citation type="submission" date="2020-08" db="EMBL/GenBank/DDBJ databases">
        <title>Genomic Encyclopedia of Type Strains, Phase III (KMG-III): the genomes of soil and plant-associated and newly described type strains.</title>
        <authorList>
            <person name="Whitman W."/>
        </authorList>
    </citation>
    <scope>NUCLEOTIDE SEQUENCE [LARGE SCALE GENOMIC DNA]</scope>
    <source>
        <strain evidence="1 2">CECT 3273</strain>
    </source>
</reference>
<dbReference type="Proteomes" id="UP000579523">
    <property type="component" value="Unassembled WGS sequence"/>
</dbReference>
<name>A0A7W7PY12_9ACTN</name>
<proteinExistence type="predicted"/>
<dbReference type="AlphaFoldDB" id="A0A7W7PY12"/>
<protein>
    <submittedName>
        <fullName evidence="1">Uncharacterized protein</fullName>
    </submittedName>
</protein>
<comment type="caution">
    <text evidence="1">The sequence shown here is derived from an EMBL/GenBank/DDBJ whole genome shotgun (WGS) entry which is preliminary data.</text>
</comment>
<gene>
    <name evidence="1" type="ORF">FHS37_007452</name>
</gene>
<sequence length="56" mass="6091">MDGELVMPAHERLDPAWGAAGVEGTMVKALEQLCLPGKRAWVKVRNRTHCIGCNSS</sequence>
<dbReference type="EMBL" id="JACHJI010000027">
    <property type="protein sequence ID" value="MBB4903355.1"/>
    <property type="molecule type" value="Genomic_DNA"/>
</dbReference>
<accession>A0A7W7PY12</accession>
<evidence type="ECO:0000313" key="1">
    <source>
        <dbReference type="EMBL" id="MBB4903355.1"/>
    </source>
</evidence>
<organism evidence="1 2">
    <name type="scientific">Streptomyces griseomycini</name>
    <dbReference type="NCBI Taxonomy" id="66895"/>
    <lineage>
        <taxon>Bacteria</taxon>
        <taxon>Bacillati</taxon>
        <taxon>Actinomycetota</taxon>
        <taxon>Actinomycetes</taxon>
        <taxon>Kitasatosporales</taxon>
        <taxon>Streptomycetaceae</taxon>
        <taxon>Streptomyces</taxon>
    </lineage>
</organism>
<keyword evidence="2" id="KW-1185">Reference proteome</keyword>